<comment type="caution">
    <text evidence="2">The sequence shown here is derived from an EMBL/GenBank/DDBJ whole genome shotgun (WGS) entry which is preliminary data.</text>
</comment>
<feature type="transmembrane region" description="Helical" evidence="1">
    <location>
        <begin position="7"/>
        <end position="30"/>
    </location>
</feature>
<evidence type="ECO:0000256" key="1">
    <source>
        <dbReference type="SAM" id="Phobius"/>
    </source>
</evidence>
<accession>A0A1F6DYG3</accession>
<name>A0A1F6DYG3_9BACT</name>
<keyword evidence="1" id="KW-0472">Membrane</keyword>
<evidence type="ECO:0000313" key="3">
    <source>
        <dbReference type="Proteomes" id="UP000177652"/>
    </source>
</evidence>
<dbReference type="AlphaFoldDB" id="A0A1F6DYG3"/>
<protein>
    <submittedName>
        <fullName evidence="2">Uncharacterized protein</fullName>
    </submittedName>
</protein>
<evidence type="ECO:0000313" key="2">
    <source>
        <dbReference type="EMBL" id="OGG66438.1"/>
    </source>
</evidence>
<feature type="transmembrane region" description="Helical" evidence="1">
    <location>
        <begin position="42"/>
        <end position="67"/>
    </location>
</feature>
<reference evidence="2 3" key="1">
    <citation type="journal article" date="2016" name="Nat. Commun.">
        <title>Thousands of microbial genomes shed light on interconnected biogeochemical processes in an aquifer system.</title>
        <authorList>
            <person name="Anantharaman K."/>
            <person name="Brown C.T."/>
            <person name="Hug L.A."/>
            <person name="Sharon I."/>
            <person name="Castelle C.J."/>
            <person name="Probst A.J."/>
            <person name="Thomas B.C."/>
            <person name="Singh A."/>
            <person name="Wilkins M.J."/>
            <person name="Karaoz U."/>
            <person name="Brodie E.L."/>
            <person name="Williams K.H."/>
            <person name="Hubbard S.S."/>
            <person name="Banfield J.F."/>
        </authorList>
    </citation>
    <scope>NUCLEOTIDE SEQUENCE [LARGE SCALE GENOMIC DNA]</scope>
</reference>
<dbReference type="STRING" id="1798497.A3D71_02615"/>
<organism evidence="2 3">
    <name type="scientific">Candidatus Kaiserbacteria bacterium RIFCSPHIGHO2_02_FULL_55_20</name>
    <dbReference type="NCBI Taxonomy" id="1798497"/>
    <lineage>
        <taxon>Bacteria</taxon>
        <taxon>Candidatus Kaiseribacteriota</taxon>
    </lineage>
</organism>
<sequence>MALIGFFSVFFAPWWVPLICMIVLSLRYPAWEVPFIGLLMDFLWLPGGGFEIPVFLIAGIVLVWICAPLRSQFLRP</sequence>
<keyword evidence="1" id="KW-1133">Transmembrane helix</keyword>
<proteinExistence type="predicted"/>
<gene>
    <name evidence="2" type="ORF">A3D71_02615</name>
</gene>
<dbReference type="EMBL" id="MFLK01000007">
    <property type="protein sequence ID" value="OGG66438.1"/>
    <property type="molecule type" value="Genomic_DNA"/>
</dbReference>
<dbReference type="Proteomes" id="UP000177652">
    <property type="component" value="Unassembled WGS sequence"/>
</dbReference>
<keyword evidence="1" id="KW-0812">Transmembrane</keyword>